<sequence>MAGGFVLVVGPSGAGKDTLLRLARDALVGDSRFVFPRRHVTREPSTHEDNIALTEEAFADRAASGAFALYWRAHGLGYAIPGETLEEARAGRVVVCNVSRRIVEQARGSLPHVGVVTITALPEVLADRLSARARPEDGDLRSRLDRVVPIESECTIWNDRAPEIGAAKLIGYLREQVA</sequence>
<comment type="caution">
    <text evidence="8">The sequence shown here is derived from an EMBL/GenBank/DDBJ whole genome shotgun (WGS) entry which is preliminary data.</text>
</comment>
<dbReference type="PANTHER" id="PTHR23117:SF8">
    <property type="entry name" value="RIBOSE 1,5-BISPHOSPHATE PHOSPHOKINASE PHNN"/>
    <property type="match status" value="1"/>
</dbReference>
<evidence type="ECO:0000256" key="4">
    <source>
        <dbReference type="ARBA" id="ARBA00022679"/>
    </source>
</evidence>
<keyword evidence="9" id="KW-1185">Reference proteome</keyword>
<feature type="domain" description="Guanylate kinase/L-type calcium channel beta subunit" evidence="7">
    <location>
        <begin position="2"/>
        <end position="177"/>
    </location>
</feature>
<dbReference type="Gene3D" id="3.40.50.300">
    <property type="entry name" value="P-loop containing nucleotide triphosphate hydrolases"/>
    <property type="match status" value="1"/>
</dbReference>
<evidence type="ECO:0000256" key="5">
    <source>
        <dbReference type="ARBA" id="ARBA00022741"/>
    </source>
</evidence>
<comment type="catalytic activity">
    <reaction evidence="1">
        <text>alpha-D-ribose 1,5-bisphosphate + ATP = 5-phospho-alpha-D-ribose 1-diphosphate + ADP</text>
        <dbReference type="Rhea" id="RHEA:20109"/>
        <dbReference type="ChEBI" id="CHEBI:30616"/>
        <dbReference type="ChEBI" id="CHEBI:58017"/>
        <dbReference type="ChEBI" id="CHEBI:68688"/>
        <dbReference type="ChEBI" id="CHEBI:456216"/>
        <dbReference type="EC" id="2.7.4.23"/>
    </reaction>
</comment>
<evidence type="ECO:0000256" key="2">
    <source>
        <dbReference type="ARBA" id="ARBA00005069"/>
    </source>
</evidence>
<dbReference type="InterPro" id="IPR008145">
    <property type="entry name" value="GK/Ca_channel_bsu"/>
</dbReference>
<evidence type="ECO:0000256" key="6">
    <source>
        <dbReference type="ARBA" id="ARBA00022840"/>
    </source>
</evidence>
<evidence type="ECO:0000313" key="8">
    <source>
        <dbReference type="EMBL" id="GJD46256.1"/>
    </source>
</evidence>
<evidence type="ECO:0000256" key="3">
    <source>
        <dbReference type="ARBA" id="ARBA00012892"/>
    </source>
</evidence>
<reference evidence="8 9" key="1">
    <citation type="journal article" date="2021" name="Front. Microbiol.">
        <title>Comprehensive Comparative Genomics and Phenotyping of Methylobacterium Species.</title>
        <authorList>
            <person name="Alessa O."/>
            <person name="Ogura Y."/>
            <person name="Fujitani Y."/>
            <person name="Takami H."/>
            <person name="Hayashi T."/>
            <person name="Sahin N."/>
            <person name="Tani A."/>
        </authorList>
    </citation>
    <scope>NUCLEOTIDE SEQUENCE [LARGE SCALE GENOMIC DNA]</scope>
    <source>
        <strain evidence="8 9">DSM 23679</strain>
    </source>
</reference>
<dbReference type="Proteomes" id="UP001055117">
    <property type="component" value="Unassembled WGS sequence"/>
</dbReference>
<dbReference type="RefSeq" id="WP_238272857.1">
    <property type="nucleotide sequence ID" value="NZ_BPQG01000071.1"/>
</dbReference>
<dbReference type="PANTHER" id="PTHR23117">
    <property type="entry name" value="GUANYLATE KINASE-RELATED"/>
    <property type="match status" value="1"/>
</dbReference>
<keyword evidence="4" id="KW-0808">Transferase</keyword>
<dbReference type="EMBL" id="BPQG01000071">
    <property type="protein sequence ID" value="GJD46256.1"/>
    <property type="molecule type" value="Genomic_DNA"/>
</dbReference>
<proteinExistence type="predicted"/>
<dbReference type="NCBIfam" id="TIGR02322">
    <property type="entry name" value="phosphon_PhnN"/>
    <property type="match status" value="1"/>
</dbReference>
<protein>
    <recommendedName>
        <fullName evidence="3">ribose 1,5-bisphosphate phosphokinase</fullName>
        <ecNumber evidence="3">2.7.4.23</ecNumber>
    </recommendedName>
</protein>
<gene>
    <name evidence="8" type="primary">phnN_2</name>
    <name evidence="8" type="ORF">AFCDBAGC_4136</name>
</gene>
<comment type="pathway">
    <text evidence="2">Metabolic intermediate biosynthesis; 5-phospho-alpha-D-ribose 1-diphosphate biosynthesis; 5-phospho-alpha-D-ribose 1-diphosphate from D-ribose 5-phosphate (route II): step 3/3.</text>
</comment>
<evidence type="ECO:0000259" key="7">
    <source>
        <dbReference type="SMART" id="SM00072"/>
    </source>
</evidence>
<accession>A0ABQ4QMI8</accession>
<keyword evidence="5" id="KW-0547">Nucleotide-binding</keyword>
<dbReference type="SUPFAM" id="SSF52540">
    <property type="entry name" value="P-loop containing nucleoside triphosphate hydrolases"/>
    <property type="match status" value="1"/>
</dbReference>
<dbReference type="EC" id="2.7.4.23" evidence="3"/>
<evidence type="ECO:0000256" key="1">
    <source>
        <dbReference type="ARBA" id="ARBA00000373"/>
    </source>
</evidence>
<dbReference type="InterPro" id="IPR027417">
    <property type="entry name" value="P-loop_NTPase"/>
</dbReference>
<evidence type="ECO:0000313" key="9">
    <source>
        <dbReference type="Proteomes" id="UP001055117"/>
    </source>
</evidence>
<name>A0ABQ4QMI8_9HYPH</name>
<dbReference type="SMART" id="SM00072">
    <property type="entry name" value="GuKc"/>
    <property type="match status" value="1"/>
</dbReference>
<organism evidence="8 9">
    <name type="scientific">Methylobacterium cerastii</name>
    <dbReference type="NCBI Taxonomy" id="932741"/>
    <lineage>
        <taxon>Bacteria</taxon>
        <taxon>Pseudomonadati</taxon>
        <taxon>Pseudomonadota</taxon>
        <taxon>Alphaproteobacteria</taxon>
        <taxon>Hyphomicrobiales</taxon>
        <taxon>Methylobacteriaceae</taxon>
        <taxon>Methylobacterium</taxon>
    </lineage>
</organism>
<dbReference type="InterPro" id="IPR012699">
    <property type="entry name" value="PhnN"/>
</dbReference>
<keyword evidence="6" id="KW-0067">ATP-binding</keyword>